<organism evidence="2 3">
    <name type="scientific">Phenylobacterium zucineum (strain HLK1)</name>
    <dbReference type="NCBI Taxonomy" id="450851"/>
    <lineage>
        <taxon>Bacteria</taxon>
        <taxon>Pseudomonadati</taxon>
        <taxon>Pseudomonadota</taxon>
        <taxon>Alphaproteobacteria</taxon>
        <taxon>Caulobacterales</taxon>
        <taxon>Caulobacteraceae</taxon>
        <taxon>Phenylobacterium</taxon>
    </lineage>
</organism>
<keyword evidence="1" id="KW-0408">Iron</keyword>
<dbReference type="RefSeq" id="WP_012521241.1">
    <property type="nucleotide sequence ID" value="NC_011144.1"/>
</dbReference>
<comment type="pathway">
    <text evidence="1">Cofactor biosynthesis; ubiquinone biosynthesis.</text>
</comment>
<name>B4RFL2_PHEZH</name>
<feature type="binding site" evidence="1">
    <location>
        <position position="194"/>
    </location>
    <ligand>
        <name>[4Fe-4S] cluster</name>
        <dbReference type="ChEBI" id="CHEBI:49883"/>
    </ligand>
</feature>
<accession>B4RFL2</accession>
<dbReference type="PANTHER" id="PTHR30217:SF11">
    <property type="entry name" value="UBIQUINONE BIOSYNTHESIS PROTEIN UBIV"/>
    <property type="match status" value="1"/>
</dbReference>
<evidence type="ECO:0000313" key="3">
    <source>
        <dbReference type="Proteomes" id="UP000001868"/>
    </source>
</evidence>
<dbReference type="InterPro" id="IPR051454">
    <property type="entry name" value="RNA/ubiquinone_mod_enzymes"/>
</dbReference>
<feature type="binding site" evidence="1">
    <location>
        <position position="44"/>
    </location>
    <ligand>
        <name>[4Fe-4S] cluster</name>
        <dbReference type="ChEBI" id="CHEBI:49883"/>
    </ligand>
</feature>
<dbReference type="EMBL" id="CP000747">
    <property type="protein sequence ID" value="ACG77093.1"/>
    <property type="molecule type" value="Genomic_DNA"/>
</dbReference>
<gene>
    <name evidence="1" type="primary">ubiV</name>
    <name evidence="2" type="ordered locus">PHZ_c0679</name>
</gene>
<comment type="function">
    <text evidence="1">Required for O(2)-independent ubiquinone (coenzyme Q) biosynthesis. Together with UbiU, is essential for the C6-hydroxylation reaction in the oxygen-independent ubiquinone biosynthesis pathway.</text>
</comment>
<dbReference type="eggNOG" id="COG0826">
    <property type="taxonomic scope" value="Bacteria"/>
</dbReference>
<dbReference type="GO" id="GO:0006744">
    <property type="term" value="P:ubiquinone biosynthetic process"/>
    <property type="evidence" value="ECO:0007669"/>
    <property type="project" value="UniProtKB-UniRule"/>
</dbReference>
<comment type="similarity">
    <text evidence="1">Belongs to the peptidase U32 family. UbiV subfamily.</text>
</comment>
<dbReference type="GO" id="GO:0051539">
    <property type="term" value="F:4 iron, 4 sulfur cluster binding"/>
    <property type="evidence" value="ECO:0007669"/>
    <property type="project" value="UniProtKB-UniRule"/>
</dbReference>
<keyword evidence="1" id="KW-0004">4Fe-4S</keyword>
<dbReference type="AlphaFoldDB" id="B4RFL2"/>
<dbReference type="STRING" id="450851.PHZ_c0679"/>
<feature type="binding site" evidence="1">
    <location>
        <position position="198"/>
    </location>
    <ligand>
        <name>[4Fe-4S] cluster</name>
        <dbReference type="ChEBI" id="CHEBI:49883"/>
    </ligand>
</feature>
<keyword evidence="1" id="KW-0411">Iron-sulfur</keyword>
<dbReference type="PANTHER" id="PTHR30217">
    <property type="entry name" value="PEPTIDASE U32 FAMILY"/>
    <property type="match status" value="1"/>
</dbReference>
<protein>
    <recommendedName>
        <fullName evidence="1">Ubiquinone biosynthesis protein UbiV</fullName>
    </recommendedName>
</protein>
<evidence type="ECO:0000313" key="2">
    <source>
        <dbReference type="EMBL" id="ACG77093.1"/>
    </source>
</evidence>
<evidence type="ECO:0000256" key="1">
    <source>
        <dbReference type="HAMAP-Rule" id="MF_02233"/>
    </source>
</evidence>
<feature type="binding site" evidence="1">
    <location>
        <position position="181"/>
    </location>
    <ligand>
        <name>[4Fe-4S] cluster</name>
        <dbReference type="ChEBI" id="CHEBI:49883"/>
    </ligand>
</feature>
<dbReference type="HOGENOM" id="CLU_056172_0_0_5"/>
<dbReference type="KEGG" id="pzu:PHZ_c0679"/>
<sequence>MSGRLEITVGPLLFNWPAEAVRTFYRRVADDPAVDRVYLGEVVCGKRGPLLADALAESAEALEAGGKTVVWSTLALPANRRELRASAALVEAGGPVEINDISALARASTGAPAGTPFVAGPFLNVYNEAAARELMRRGCVRLCANIELSLGAVAAIARGCPGLEVELFAYGRLPLALSGRCYHARLHGLHKDACQFVCERDPDGLAVATVEATPFLAMNGVQTLSHGVHVVDVEPARLREAGVGALRLSPHTGDMAAVSAAFRRFADGRSSPPELRAALAAAGPPGPLVNGYVHGARGLELLDA</sequence>
<dbReference type="UniPathway" id="UPA00232"/>
<dbReference type="Pfam" id="PF01136">
    <property type="entry name" value="Peptidase_U32"/>
    <property type="match status" value="1"/>
</dbReference>
<dbReference type="InterPro" id="IPR043693">
    <property type="entry name" value="UbiV"/>
</dbReference>
<keyword evidence="1" id="KW-0479">Metal-binding</keyword>
<dbReference type="NCBIfam" id="NF011991">
    <property type="entry name" value="PRK15447.1"/>
    <property type="match status" value="1"/>
</dbReference>
<dbReference type="MEROPS" id="U32.A01"/>
<comment type="subunit">
    <text evidence="1">Forms a heterodimer with UbiU.</text>
</comment>
<keyword evidence="3" id="KW-1185">Reference proteome</keyword>
<dbReference type="InterPro" id="IPR001539">
    <property type="entry name" value="Peptidase_U32"/>
</dbReference>
<keyword evidence="1" id="KW-0831">Ubiquinone biosynthesis</keyword>
<comment type="cofactor">
    <cofactor evidence="1">
        <name>[4Fe-4S] cluster</name>
        <dbReference type="ChEBI" id="CHEBI:49883"/>
    </cofactor>
</comment>
<dbReference type="Proteomes" id="UP000001868">
    <property type="component" value="Chromosome"/>
</dbReference>
<proteinExistence type="inferred from homology"/>
<dbReference type="GO" id="GO:0046872">
    <property type="term" value="F:metal ion binding"/>
    <property type="evidence" value="ECO:0007669"/>
    <property type="project" value="UniProtKB-KW"/>
</dbReference>
<dbReference type="HAMAP" id="MF_02233">
    <property type="entry name" value="UbiV"/>
    <property type="match status" value="1"/>
</dbReference>
<reference evidence="2 3" key="1">
    <citation type="journal article" date="2008" name="BMC Genomics">
        <title>Complete genome of Phenylobacterium zucineum - a novel facultative intracellular bacterium isolated from human erythroleukemia cell line K562.</title>
        <authorList>
            <person name="Luo Y."/>
            <person name="Xu X."/>
            <person name="Ding Z."/>
            <person name="Liu Z."/>
            <person name="Zhang B."/>
            <person name="Yan Z."/>
            <person name="Sun J."/>
            <person name="Hu S."/>
            <person name="Hu X."/>
        </authorList>
    </citation>
    <scope>NUCLEOTIDE SEQUENCE [LARGE SCALE GENOMIC DNA]</scope>
    <source>
        <strain evidence="2 3">HLK1</strain>
    </source>
</reference>
<dbReference type="OrthoDB" id="8523349at2"/>